<comment type="similarity">
    <text evidence="2">Belongs to the FGGY kinase family.</text>
</comment>
<evidence type="ECO:0000259" key="10">
    <source>
        <dbReference type="Pfam" id="PF00370"/>
    </source>
</evidence>
<keyword evidence="5" id="KW-0547">Nucleotide-binding</keyword>
<dbReference type="Pfam" id="PF00370">
    <property type="entry name" value="FGGY_N"/>
    <property type="match status" value="1"/>
</dbReference>
<evidence type="ECO:0000256" key="2">
    <source>
        <dbReference type="ARBA" id="ARBA00009156"/>
    </source>
</evidence>
<dbReference type="NCBIfam" id="NF003154">
    <property type="entry name" value="PRK04123.1"/>
    <property type="match status" value="1"/>
</dbReference>
<dbReference type="Proteomes" id="UP001470230">
    <property type="component" value="Unassembled WGS sequence"/>
</dbReference>
<keyword evidence="7" id="KW-0067">ATP-binding</keyword>
<organism evidence="12 13">
    <name type="scientific">Tritrichomonas musculus</name>
    <dbReference type="NCBI Taxonomy" id="1915356"/>
    <lineage>
        <taxon>Eukaryota</taxon>
        <taxon>Metamonada</taxon>
        <taxon>Parabasalia</taxon>
        <taxon>Tritrichomonadida</taxon>
        <taxon>Tritrichomonadidae</taxon>
        <taxon>Tritrichomonas</taxon>
    </lineage>
</organism>
<keyword evidence="6" id="KW-0418">Kinase</keyword>
<dbReference type="Gene3D" id="3.30.420.40">
    <property type="match status" value="2"/>
</dbReference>
<dbReference type="InterPro" id="IPR043129">
    <property type="entry name" value="ATPase_NBD"/>
</dbReference>
<accession>A0ABR2JDG7</accession>
<evidence type="ECO:0000256" key="8">
    <source>
        <dbReference type="ARBA" id="ARBA00022935"/>
    </source>
</evidence>
<dbReference type="HAMAP" id="MF_00520">
    <property type="entry name" value="Ribulokinase"/>
    <property type="match status" value="1"/>
</dbReference>
<feature type="domain" description="Carbohydrate kinase FGGY C-terminal" evidence="11">
    <location>
        <begin position="291"/>
        <end position="488"/>
    </location>
</feature>
<dbReference type="PIRSF" id="PIRSF000538">
    <property type="entry name" value="GlpK"/>
    <property type="match status" value="1"/>
</dbReference>
<evidence type="ECO:0000256" key="5">
    <source>
        <dbReference type="ARBA" id="ARBA00022741"/>
    </source>
</evidence>
<sequence length="553" mass="60779">MDFPQYVIGIDYGTLTARAVLVDVDTGKVVSTSTKDYKHGVMDQFMPDGVTPLPHDWALQHPQDYLDCLSAIIPDVLRMANVSADQVIGIGTDATECTMVPIKKDGTPLCFLPEFKNNKHAYVKLWKHHSPQKYADLITETAKKRNEPFLDRYGGKVSSEWMFPKLMETLIEAPEVYSAADLFIELADWITLILTGEEKRNSCTAGYKALWQKGVGYPSKDFWKDVHEKMEDVIESKLSSKIYPLGTKAGTITPSAARLTSLKEGTPVAVGAGDGHVAFFGAGITKAKSMLIVFGTSGVSELLSKNGESIPGICGVCEDGIMPGYFGLEAGQCCLGDHFKWFSKKCVSHDLHMKAKEKGIPILEFLDQEAEKINPGQSGLIALDWWNGNRSVLGNSNLSGLLIGMTLQTTSIEIYKALVESVAYGERIIIDHFKNHGANVKEIIATGGIAEKSAFVMQTYADVTNLEIKVVDVQNATAMGSAILGAVASGYYKSIKKATEAFKPGVRSVYTPNPKNVAIYNQLFKQYSLLHDLFGKENEIMKNLKDLRKNCFE</sequence>
<proteinExistence type="inferred from homology"/>
<comment type="caution">
    <text evidence="12">The sequence shown here is derived from an EMBL/GenBank/DDBJ whole genome shotgun (WGS) entry which is preliminary data.</text>
</comment>
<evidence type="ECO:0000256" key="4">
    <source>
        <dbReference type="ARBA" id="ARBA00022679"/>
    </source>
</evidence>
<dbReference type="PANTHER" id="PTHR43435">
    <property type="entry name" value="RIBULOKINASE"/>
    <property type="match status" value="1"/>
</dbReference>
<evidence type="ECO:0000256" key="7">
    <source>
        <dbReference type="ARBA" id="ARBA00022840"/>
    </source>
</evidence>
<dbReference type="EMBL" id="JAPFFF010000012">
    <property type="protein sequence ID" value="KAK8875363.1"/>
    <property type="molecule type" value="Genomic_DNA"/>
</dbReference>
<evidence type="ECO:0000256" key="3">
    <source>
        <dbReference type="ARBA" id="ARBA00012099"/>
    </source>
</evidence>
<protein>
    <recommendedName>
        <fullName evidence="3">glycerol kinase</fullName>
        <ecNumber evidence="3">2.7.1.30</ecNumber>
    </recommendedName>
</protein>
<dbReference type="InterPro" id="IPR005929">
    <property type="entry name" value="Ribulokinase"/>
</dbReference>
<dbReference type="Pfam" id="PF02782">
    <property type="entry name" value="FGGY_C"/>
    <property type="match status" value="1"/>
</dbReference>
<evidence type="ECO:0000256" key="9">
    <source>
        <dbReference type="ARBA" id="ARBA00023277"/>
    </source>
</evidence>
<comment type="pathway">
    <text evidence="1">Polyol metabolism; glycerol degradation via glycerol kinase pathway; sn-glycerol 3-phosphate from glycerol: step 1/1.</text>
</comment>
<dbReference type="InterPro" id="IPR018483">
    <property type="entry name" value="Carb_kinase_FGGY_CS"/>
</dbReference>
<dbReference type="InterPro" id="IPR018485">
    <property type="entry name" value="FGGY_C"/>
</dbReference>
<dbReference type="PANTHER" id="PTHR43435:SF4">
    <property type="entry name" value="FGGY CARBOHYDRATE KINASE DOMAIN-CONTAINING PROTEIN"/>
    <property type="match status" value="1"/>
</dbReference>
<keyword evidence="13" id="KW-1185">Reference proteome</keyword>
<evidence type="ECO:0000256" key="1">
    <source>
        <dbReference type="ARBA" id="ARBA00005190"/>
    </source>
</evidence>
<keyword evidence="9" id="KW-0119">Carbohydrate metabolism</keyword>
<dbReference type="PROSITE" id="PS00445">
    <property type="entry name" value="FGGY_KINASES_2"/>
    <property type="match status" value="1"/>
</dbReference>
<dbReference type="InterPro" id="IPR000577">
    <property type="entry name" value="Carb_kinase_FGGY"/>
</dbReference>
<keyword evidence="4" id="KW-0808">Transferase</keyword>
<evidence type="ECO:0000259" key="11">
    <source>
        <dbReference type="Pfam" id="PF02782"/>
    </source>
</evidence>
<dbReference type="EC" id="2.7.1.30" evidence="3"/>
<evidence type="ECO:0000313" key="12">
    <source>
        <dbReference type="EMBL" id="KAK8875363.1"/>
    </source>
</evidence>
<reference evidence="12 13" key="1">
    <citation type="submission" date="2024-04" db="EMBL/GenBank/DDBJ databases">
        <title>Tritrichomonas musculus Genome.</title>
        <authorList>
            <person name="Alves-Ferreira E."/>
            <person name="Grigg M."/>
            <person name="Lorenzi H."/>
            <person name="Galac M."/>
        </authorList>
    </citation>
    <scope>NUCLEOTIDE SEQUENCE [LARGE SCALE GENOMIC DNA]</scope>
    <source>
        <strain evidence="12 13">EAF2021</strain>
    </source>
</reference>
<evidence type="ECO:0000313" key="13">
    <source>
        <dbReference type="Proteomes" id="UP001470230"/>
    </source>
</evidence>
<evidence type="ECO:0000256" key="6">
    <source>
        <dbReference type="ARBA" id="ARBA00022777"/>
    </source>
</evidence>
<dbReference type="SUPFAM" id="SSF53067">
    <property type="entry name" value="Actin-like ATPase domain"/>
    <property type="match status" value="2"/>
</dbReference>
<dbReference type="InterPro" id="IPR018484">
    <property type="entry name" value="FGGY_N"/>
</dbReference>
<gene>
    <name evidence="12" type="ORF">M9Y10_005528</name>
</gene>
<name>A0ABR2JDG7_9EUKA</name>
<dbReference type="NCBIfam" id="TIGR01234">
    <property type="entry name" value="L-ribulokinase"/>
    <property type="match status" value="1"/>
</dbReference>
<keyword evidence="8" id="KW-0054">Arabinose catabolism</keyword>
<dbReference type="CDD" id="cd07781">
    <property type="entry name" value="ASKHA_NBD_FGGY_L-RBK"/>
    <property type="match status" value="1"/>
</dbReference>
<feature type="domain" description="Carbohydrate kinase FGGY N-terminal" evidence="10">
    <location>
        <begin position="6"/>
        <end position="281"/>
    </location>
</feature>